<evidence type="ECO:0000313" key="1">
    <source>
        <dbReference type="EMBL" id="KAB2817364.1"/>
    </source>
</evidence>
<dbReference type="OrthoDB" id="978691at2"/>
<name>A0A6L3ZHM3_9FLAO</name>
<organism evidence="1 2">
    <name type="scientific">Phaeocystidibacter marisrubri</name>
    <dbReference type="NCBI Taxonomy" id="1577780"/>
    <lineage>
        <taxon>Bacteria</taxon>
        <taxon>Pseudomonadati</taxon>
        <taxon>Bacteroidota</taxon>
        <taxon>Flavobacteriia</taxon>
        <taxon>Flavobacteriales</taxon>
        <taxon>Phaeocystidibacteraceae</taxon>
        <taxon>Phaeocystidibacter</taxon>
    </lineage>
</organism>
<proteinExistence type="predicted"/>
<gene>
    <name evidence="1" type="ORF">F8C82_02930</name>
</gene>
<sequence>MNVGLEKLPNHSRIWIYQAPRPLTVEEREVIAAELENFVSDWKAHGKELFAGYALLHRRFIILAVDESVQPATGCSIDDSVAVIRKIQDQINLDLMDRMQIAFRSENNLVVSTDMSSFKTMAVEGEIDEETMVFNNLVSNLGEFRTKWEVPAKDSWHSKYFAKVNS</sequence>
<protein>
    <submittedName>
        <fullName evidence="1">ABC transporter ATPase</fullName>
    </submittedName>
</protein>
<keyword evidence="2" id="KW-1185">Reference proteome</keyword>
<reference evidence="1 2" key="1">
    <citation type="submission" date="2019-10" db="EMBL/GenBank/DDBJ databases">
        <title>Genome sequence of Phaeocystidibacter marisrubri JCM30614 (type strain).</title>
        <authorList>
            <person name="Bowman J.P."/>
        </authorList>
    </citation>
    <scope>NUCLEOTIDE SEQUENCE [LARGE SCALE GENOMIC DNA]</scope>
    <source>
        <strain evidence="1 2">JCM 30614</strain>
    </source>
</reference>
<dbReference type="AlphaFoldDB" id="A0A6L3ZHM3"/>
<accession>A0A6L3ZHM3</accession>
<evidence type="ECO:0000313" key="2">
    <source>
        <dbReference type="Proteomes" id="UP000484164"/>
    </source>
</evidence>
<dbReference type="Proteomes" id="UP000484164">
    <property type="component" value="Unassembled WGS sequence"/>
</dbReference>
<dbReference type="RefSeq" id="WP_151691935.1">
    <property type="nucleotide sequence ID" value="NZ_BMGX01000002.1"/>
</dbReference>
<comment type="caution">
    <text evidence="1">The sequence shown here is derived from an EMBL/GenBank/DDBJ whole genome shotgun (WGS) entry which is preliminary data.</text>
</comment>
<dbReference type="EMBL" id="WBVQ01000001">
    <property type="protein sequence ID" value="KAB2817364.1"/>
    <property type="molecule type" value="Genomic_DNA"/>
</dbReference>